<name>S0EZR8_CHTCT</name>
<dbReference type="InterPro" id="IPR050194">
    <property type="entry name" value="Glycosyltransferase_grp1"/>
</dbReference>
<protein>
    <submittedName>
        <fullName evidence="3">Glycosyltransferase</fullName>
    </submittedName>
</protein>
<dbReference type="PATRIC" id="fig|1303518.3.peg.2853"/>
<dbReference type="Pfam" id="PF13439">
    <property type="entry name" value="Glyco_transf_4"/>
    <property type="match status" value="1"/>
</dbReference>
<dbReference type="RefSeq" id="WP_016484044.1">
    <property type="nucleotide sequence ID" value="NC_021487.1"/>
</dbReference>
<dbReference type="EMBL" id="HF951689">
    <property type="protein sequence ID" value="CCW36537.1"/>
    <property type="molecule type" value="Genomic_DNA"/>
</dbReference>
<evidence type="ECO:0000313" key="3">
    <source>
        <dbReference type="EMBL" id="CCW36537.1"/>
    </source>
</evidence>
<dbReference type="Pfam" id="PF00534">
    <property type="entry name" value="Glycos_transf_1"/>
    <property type="match status" value="1"/>
</dbReference>
<reference evidence="4" key="1">
    <citation type="submission" date="2013-03" db="EMBL/GenBank/DDBJ databases">
        <title>Genome sequence of Chthonomonas calidirosea, the first sequenced genome from the Armatimonadetes phylum (formally candidate division OP10).</title>
        <authorList>
            <person name="Lee K.C.Y."/>
            <person name="Morgan X.C."/>
            <person name="Dunfield P.F."/>
            <person name="Tamas I."/>
            <person name="Houghton K.M."/>
            <person name="Vyssotski M."/>
            <person name="Ryan J.L.J."/>
            <person name="Lagutin K."/>
            <person name="McDonald I.R."/>
            <person name="Stott M.B."/>
        </authorList>
    </citation>
    <scope>NUCLEOTIDE SEQUENCE [LARGE SCALE GENOMIC DNA]</scope>
    <source>
        <strain evidence="4">DSM 23976 / ICMP 18418 / T49</strain>
    </source>
</reference>
<gene>
    <name evidence="3" type="ORF">CCALI_02749</name>
</gene>
<dbReference type="Gene3D" id="3.40.50.2000">
    <property type="entry name" value="Glycogen Phosphorylase B"/>
    <property type="match status" value="2"/>
</dbReference>
<sequence>MADPTSKRRILLIGMGWFPEQPGGLNRVYYELFNRLQSHYPTELTLRGLVVGTDNVAQQTKQQAIAYADAQCSVLKRLLAARRAIREAVQTFQPDVVVSHFALYTFPALDVLQGKPFVFHFHGPWALEGGAEKEHGLTIRLKKSLERAVYKKAQHFIVLSKAFQEILADQYEIAKERIHIIPGGIDLKQYASPNLTKQEARKQLNWPQDRNIILVVRRLQRRMGIELLLQAIAHLKSRYPNLLVLVAGKGPLRQELEALIHQLQIEAHARLLGFLPDEQLPIAYRAADFTVVPTLSLEGFGLITIESLAAGTPVLVTPVGGLPEVVRPFRPEWVTEAATEEALTERLQRILSGDIAFPSPAECQAYVQQHYDWSVVLPRILQVYDMAIQSHRLQ</sequence>
<evidence type="ECO:0000259" key="1">
    <source>
        <dbReference type="Pfam" id="PF00534"/>
    </source>
</evidence>
<feature type="domain" description="Glycosyl transferase family 1" evidence="1">
    <location>
        <begin position="197"/>
        <end position="364"/>
    </location>
</feature>
<dbReference type="CDD" id="cd03801">
    <property type="entry name" value="GT4_PimA-like"/>
    <property type="match status" value="1"/>
</dbReference>
<accession>S0EZR8</accession>
<dbReference type="KEGG" id="ccz:CCALI_02749"/>
<dbReference type="PANTHER" id="PTHR45947">
    <property type="entry name" value="SULFOQUINOVOSYL TRANSFERASE SQD2"/>
    <property type="match status" value="1"/>
</dbReference>
<evidence type="ECO:0000313" key="4">
    <source>
        <dbReference type="Proteomes" id="UP000014227"/>
    </source>
</evidence>
<proteinExistence type="predicted"/>
<dbReference type="eggNOG" id="COG0438">
    <property type="taxonomic scope" value="Bacteria"/>
</dbReference>
<dbReference type="GO" id="GO:0016757">
    <property type="term" value="F:glycosyltransferase activity"/>
    <property type="evidence" value="ECO:0007669"/>
    <property type="project" value="InterPro"/>
</dbReference>
<dbReference type="SUPFAM" id="SSF53756">
    <property type="entry name" value="UDP-Glycosyltransferase/glycogen phosphorylase"/>
    <property type="match status" value="1"/>
</dbReference>
<dbReference type="Proteomes" id="UP000014227">
    <property type="component" value="Chromosome I"/>
</dbReference>
<organism evidence="3 4">
    <name type="scientific">Chthonomonas calidirosea (strain DSM 23976 / ICMP 18418 / T49)</name>
    <dbReference type="NCBI Taxonomy" id="1303518"/>
    <lineage>
        <taxon>Bacteria</taxon>
        <taxon>Bacillati</taxon>
        <taxon>Armatimonadota</taxon>
        <taxon>Chthonomonadia</taxon>
        <taxon>Chthonomonadales</taxon>
        <taxon>Chthonomonadaceae</taxon>
        <taxon>Chthonomonas</taxon>
    </lineage>
</organism>
<feature type="domain" description="Glycosyltransferase subfamily 4-like N-terminal" evidence="2">
    <location>
        <begin position="23"/>
        <end position="188"/>
    </location>
</feature>
<keyword evidence="4" id="KW-1185">Reference proteome</keyword>
<dbReference type="PANTHER" id="PTHR45947:SF3">
    <property type="entry name" value="SULFOQUINOVOSYL TRANSFERASE SQD2"/>
    <property type="match status" value="1"/>
</dbReference>
<dbReference type="STRING" id="454171.CP488_01338"/>
<dbReference type="InParanoid" id="S0EZR8"/>
<dbReference type="OrthoDB" id="9787617at2"/>
<dbReference type="AlphaFoldDB" id="S0EZR8"/>
<dbReference type="InterPro" id="IPR001296">
    <property type="entry name" value="Glyco_trans_1"/>
</dbReference>
<evidence type="ECO:0000259" key="2">
    <source>
        <dbReference type="Pfam" id="PF13439"/>
    </source>
</evidence>
<dbReference type="InterPro" id="IPR028098">
    <property type="entry name" value="Glyco_trans_4-like_N"/>
</dbReference>
<dbReference type="HOGENOM" id="CLU_009583_2_5_0"/>
<keyword evidence="3" id="KW-0808">Transferase</keyword>